<evidence type="ECO:0000256" key="2">
    <source>
        <dbReference type="ARBA" id="ARBA00022723"/>
    </source>
</evidence>
<dbReference type="InterPro" id="IPR001915">
    <property type="entry name" value="Peptidase_M48"/>
</dbReference>
<feature type="transmembrane region" description="Helical" evidence="8">
    <location>
        <begin position="6"/>
        <end position="23"/>
    </location>
</feature>
<keyword evidence="8" id="KW-1133">Transmembrane helix</keyword>
<feature type="region of interest" description="Disordered" evidence="7">
    <location>
        <begin position="308"/>
        <end position="336"/>
    </location>
</feature>
<dbReference type="EMBL" id="JBHUKR010000003">
    <property type="protein sequence ID" value="MFD2415028.1"/>
    <property type="molecule type" value="Genomic_DNA"/>
</dbReference>
<gene>
    <name evidence="10" type="ORF">ACFSXZ_01680</name>
</gene>
<evidence type="ECO:0000256" key="3">
    <source>
        <dbReference type="ARBA" id="ARBA00022801"/>
    </source>
</evidence>
<comment type="similarity">
    <text evidence="6">Belongs to the peptidase M48 family.</text>
</comment>
<protein>
    <submittedName>
        <fullName evidence="10">M56 family metallopeptidase</fullName>
    </submittedName>
</protein>
<dbReference type="PANTHER" id="PTHR34978:SF3">
    <property type="entry name" value="SLR0241 PROTEIN"/>
    <property type="match status" value="1"/>
</dbReference>
<comment type="cofactor">
    <cofactor evidence="6">
        <name>Zn(2+)</name>
        <dbReference type="ChEBI" id="CHEBI:29105"/>
    </cofactor>
    <text evidence="6">Binds 1 zinc ion per subunit.</text>
</comment>
<comment type="caution">
    <text evidence="10">The sequence shown here is derived from an EMBL/GenBank/DDBJ whole genome shotgun (WGS) entry which is preliminary data.</text>
</comment>
<keyword evidence="4 6" id="KW-0862">Zinc</keyword>
<dbReference type="Pfam" id="PF01435">
    <property type="entry name" value="Peptidase_M48"/>
    <property type="match status" value="1"/>
</dbReference>
<evidence type="ECO:0000256" key="4">
    <source>
        <dbReference type="ARBA" id="ARBA00022833"/>
    </source>
</evidence>
<keyword evidence="3 6" id="KW-0378">Hydrolase</keyword>
<name>A0ABW5FJ60_9PSEU</name>
<proteinExistence type="inferred from homology"/>
<dbReference type="CDD" id="cd07326">
    <property type="entry name" value="M56_BlaR1_MecR1_like"/>
    <property type="match status" value="1"/>
</dbReference>
<feature type="transmembrane region" description="Helical" evidence="8">
    <location>
        <begin position="81"/>
        <end position="105"/>
    </location>
</feature>
<reference evidence="11" key="1">
    <citation type="journal article" date="2019" name="Int. J. Syst. Evol. Microbiol.">
        <title>The Global Catalogue of Microorganisms (GCM) 10K type strain sequencing project: providing services to taxonomists for standard genome sequencing and annotation.</title>
        <authorList>
            <consortium name="The Broad Institute Genomics Platform"/>
            <consortium name="The Broad Institute Genome Sequencing Center for Infectious Disease"/>
            <person name="Wu L."/>
            <person name="Ma J."/>
        </authorList>
    </citation>
    <scope>NUCLEOTIDE SEQUENCE [LARGE SCALE GENOMIC DNA]</scope>
    <source>
        <strain evidence="11">CGMCC 4.7645</strain>
    </source>
</reference>
<keyword evidence="1 6" id="KW-0645">Protease</keyword>
<organism evidence="10 11">
    <name type="scientific">Amycolatopsis pigmentata</name>
    <dbReference type="NCBI Taxonomy" id="450801"/>
    <lineage>
        <taxon>Bacteria</taxon>
        <taxon>Bacillati</taxon>
        <taxon>Actinomycetota</taxon>
        <taxon>Actinomycetes</taxon>
        <taxon>Pseudonocardiales</taxon>
        <taxon>Pseudonocardiaceae</taxon>
        <taxon>Amycolatopsis</taxon>
    </lineage>
</organism>
<evidence type="ECO:0000313" key="10">
    <source>
        <dbReference type="EMBL" id="MFD2415028.1"/>
    </source>
</evidence>
<evidence type="ECO:0000256" key="5">
    <source>
        <dbReference type="ARBA" id="ARBA00023049"/>
    </source>
</evidence>
<evidence type="ECO:0000256" key="7">
    <source>
        <dbReference type="SAM" id="MobiDB-lite"/>
    </source>
</evidence>
<dbReference type="Gene3D" id="3.30.2010.10">
    <property type="entry name" value="Metalloproteases ('zincins'), catalytic domain"/>
    <property type="match status" value="1"/>
</dbReference>
<feature type="domain" description="Peptidase M48" evidence="9">
    <location>
        <begin position="127"/>
        <end position="189"/>
    </location>
</feature>
<dbReference type="PANTHER" id="PTHR34978">
    <property type="entry name" value="POSSIBLE SENSOR-TRANSDUCER PROTEIN BLAR"/>
    <property type="match status" value="1"/>
</dbReference>
<feature type="transmembrane region" description="Helical" evidence="8">
    <location>
        <begin position="35"/>
        <end position="61"/>
    </location>
</feature>
<accession>A0ABW5FJ60</accession>
<evidence type="ECO:0000256" key="6">
    <source>
        <dbReference type="RuleBase" id="RU003983"/>
    </source>
</evidence>
<keyword evidence="11" id="KW-1185">Reference proteome</keyword>
<dbReference type="Proteomes" id="UP001597417">
    <property type="component" value="Unassembled WGS sequence"/>
</dbReference>
<dbReference type="RefSeq" id="WP_378260457.1">
    <property type="nucleotide sequence ID" value="NZ_JBHUKR010000003.1"/>
</dbReference>
<sequence>MTPDIMVPLVLPLAAWPVARFVAPRLPPQAASWLLTGSCLVLAAGSTAALALLALAGLPQVPFVAAVGHLSPQTFREQEGVGIPVSIAAGIALIALTGLLARTVIRYLRWTRRLTRELDAHDGHRDGEVLVLAGAEPLAFAAPGRGGRIVVSSGMLAALHPDERRALLAHERAHLASRHHLFLVALTGASTLNPLLRPLATATGFALERWADETAAHHVGDRTVVAHAVAKAALAGQPQHGFALAATSGPVPRRVSALLNNPAGHQTPARVPTALLSALVLGITVLSAQTALDSAADLHDGIEQAQGTTANRVAAATDADRAGHRPRLRQDQVRLK</sequence>
<evidence type="ECO:0000259" key="9">
    <source>
        <dbReference type="Pfam" id="PF01435"/>
    </source>
</evidence>
<dbReference type="InterPro" id="IPR052173">
    <property type="entry name" value="Beta-lactam_resp_regulator"/>
</dbReference>
<keyword evidence="5 6" id="KW-0482">Metalloprotease</keyword>
<feature type="compositionally biased region" description="Basic and acidic residues" evidence="7">
    <location>
        <begin position="318"/>
        <end position="336"/>
    </location>
</feature>
<keyword evidence="8" id="KW-0812">Transmembrane</keyword>
<keyword evidence="2" id="KW-0479">Metal-binding</keyword>
<evidence type="ECO:0000313" key="11">
    <source>
        <dbReference type="Proteomes" id="UP001597417"/>
    </source>
</evidence>
<keyword evidence="8" id="KW-0472">Membrane</keyword>
<evidence type="ECO:0000256" key="8">
    <source>
        <dbReference type="SAM" id="Phobius"/>
    </source>
</evidence>
<evidence type="ECO:0000256" key="1">
    <source>
        <dbReference type="ARBA" id="ARBA00022670"/>
    </source>
</evidence>